<dbReference type="KEGG" id="lpav:PLANPX_1612"/>
<dbReference type="RefSeq" id="WP_152098046.1">
    <property type="nucleotide sequence ID" value="NZ_AP021861.1"/>
</dbReference>
<evidence type="ECO:0000313" key="3">
    <source>
        <dbReference type="Proteomes" id="UP000326837"/>
    </source>
</evidence>
<organism evidence="2 3">
    <name type="scientific">Lacipirellula parvula</name>
    <dbReference type="NCBI Taxonomy" id="2650471"/>
    <lineage>
        <taxon>Bacteria</taxon>
        <taxon>Pseudomonadati</taxon>
        <taxon>Planctomycetota</taxon>
        <taxon>Planctomycetia</taxon>
        <taxon>Pirellulales</taxon>
        <taxon>Lacipirellulaceae</taxon>
        <taxon>Lacipirellula</taxon>
    </lineage>
</organism>
<proteinExistence type="predicted"/>
<name>A0A5K7X607_9BACT</name>
<keyword evidence="3" id="KW-1185">Reference proteome</keyword>
<feature type="compositionally biased region" description="Polar residues" evidence="1">
    <location>
        <begin position="41"/>
        <end position="53"/>
    </location>
</feature>
<feature type="region of interest" description="Disordered" evidence="1">
    <location>
        <begin position="27"/>
        <end position="53"/>
    </location>
</feature>
<dbReference type="Proteomes" id="UP000326837">
    <property type="component" value="Chromosome"/>
</dbReference>
<protein>
    <submittedName>
        <fullName evidence="2">Uncharacterized protein</fullName>
    </submittedName>
</protein>
<sequence length="444" mass="47122">MPPVAAQVGGVRSQLLIDFTASAKPADRLKPADGASRAQRSENPADSAQPPSMNATVALDSAGRTPVSQMRLLAHTEVGQMKAGLQIIGVSSLAMATSVASAITPMETALHSPESIDSVSSAEASQSSMIIYDRSVSETAYSAECTDGCDNGCGDLCGSLCAPTWKVRAGAAILNRNRPDGVSLVRPLGGLIDISTGNDFDMGYAGGPDVSIERRLGNGPNSIEARFLGGLEWNSLHQYGAMGDIQIGPINIPLTLDVNANYQSKLNSTEINWRHQRSDRVTWLTGFRIIELHEELAYDVDFIVPNLTGVNWNTDNHLYGGQVGADLALWRLNAPLSINGLFKAGVYGNDADNDFTFDVLGNPLIDGGANSNPVAFVGEIGLTTAYQVTPHFALRGGYQLLWVSGVALAAEQAQLTLNSVNQNVIDTKGDVFYHGALVGGEFTW</sequence>
<evidence type="ECO:0000256" key="1">
    <source>
        <dbReference type="SAM" id="MobiDB-lite"/>
    </source>
</evidence>
<dbReference type="AlphaFoldDB" id="A0A5K7X607"/>
<reference evidence="3" key="1">
    <citation type="submission" date="2019-10" db="EMBL/GenBank/DDBJ databases">
        <title>Lacipirellula parvula gen. nov., sp. nov., representing a lineage of planctomycetes widespread in freshwater anoxic habitats, and description of the family Lacipirellulaceae.</title>
        <authorList>
            <person name="Dedysh S.N."/>
            <person name="Kulichevskaya I.S."/>
            <person name="Beletsky A.V."/>
            <person name="Rakitin A.L."/>
            <person name="Mardanov A.V."/>
            <person name="Ivanova A.A."/>
            <person name="Saltykova V.X."/>
            <person name="Rijpstra W.I.C."/>
            <person name="Sinninghe Damste J.S."/>
            <person name="Ravin N.V."/>
        </authorList>
    </citation>
    <scope>NUCLEOTIDE SEQUENCE [LARGE SCALE GENOMIC DNA]</scope>
    <source>
        <strain evidence="3">PX69</strain>
    </source>
</reference>
<gene>
    <name evidence="2" type="ORF">PLANPX_1612</name>
</gene>
<dbReference type="EMBL" id="AP021861">
    <property type="protein sequence ID" value="BBO32000.1"/>
    <property type="molecule type" value="Genomic_DNA"/>
</dbReference>
<dbReference type="InterPro" id="IPR011446">
    <property type="entry name" value="BBP7"/>
</dbReference>
<dbReference type="Pfam" id="PF07585">
    <property type="entry name" value="BBP7"/>
    <property type="match status" value="1"/>
</dbReference>
<accession>A0A5K7X607</accession>
<evidence type="ECO:0000313" key="2">
    <source>
        <dbReference type="EMBL" id="BBO32000.1"/>
    </source>
</evidence>